<evidence type="ECO:0000259" key="1">
    <source>
        <dbReference type="Pfam" id="PF04738"/>
    </source>
</evidence>
<sequence>MNDAVTGPSPAPSVGLPEHLVPFGSTGWSVWRSFCARRAGMPYAWLSTDAGAGFAAAHAAALSSLRRACGREAFLEALAWQNPPVAAAARAGVLTRGKRQRYASRTLAAYLARYAAKNDTVGFYGPCGWGAWNAAGTEVGFVTAPDPGASAFLELWAVRAVAEMLIQRHRLWPWVPPRVAPSAALDDGGAYVFDGSRIRLDALPAAVLAACDGVRDVDGVAARCTEHAPAAVRREIRRMQALGLLTRGFRLSQTRHPERQLRGQLERIADPPARAAALADLDRLIAAVQGVSAACGNAGLVLESLDRLDAVFQELTGAPAQRAAGSYYAGRRVAYQDCVDPHRLRLSDTLLDRVAPALELLLTSARWFSVRVAARYLDHAREVMSADGPDRAGGYPLARLLDRMADSFWGGQPSLWGGHARPVDSAVAELRSRWTAILRPAPGANRLEVTAGEIRSRVLREFAAAAPGWPSARWHSPDLMIAASSARDLSAGRFLAIFGELHPTTNSTDQLLFAAAHERPADLRAGIDADVPDRVVPLYPFASGRVNSRTAPPPAYRSPRHTYLGIGAEPPYSPSQARVVPIGALRVHCASGQLTVRSLVDDFEADLVEVLDDYLSTAACGRFELLEPAPHQPRVVIDGVVVNRESWRVPSGEIRPAGDRLVQVYDAVQALRERHELPRLTYCRIPGEVKPLHVDLDNPILVDVLWAKLRRGRARVSDGELVFTEMLPGPDQLWLRDGQSRGYTSEVRLVCVDGQRYRSSRRSPVTGDR</sequence>
<dbReference type="RefSeq" id="WP_260728840.1">
    <property type="nucleotide sequence ID" value="NZ_BAAABS010000089.1"/>
</dbReference>
<organism evidence="2 3">
    <name type="scientific">Dactylosporangium roseum</name>
    <dbReference type="NCBI Taxonomy" id="47989"/>
    <lineage>
        <taxon>Bacteria</taxon>
        <taxon>Bacillati</taxon>
        <taxon>Actinomycetota</taxon>
        <taxon>Actinomycetes</taxon>
        <taxon>Micromonosporales</taxon>
        <taxon>Micromonosporaceae</taxon>
        <taxon>Dactylosporangium</taxon>
    </lineage>
</organism>
<evidence type="ECO:0000313" key="2">
    <source>
        <dbReference type="EMBL" id="UWZ39435.1"/>
    </source>
</evidence>
<protein>
    <submittedName>
        <fullName evidence="2">Lantibiotic dehydratase</fullName>
    </submittedName>
</protein>
<feature type="domain" description="Lantibiotic dehydratase N-terminal" evidence="1">
    <location>
        <begin position="72"/>
        <end position="705"/>
    </location>
</feature>
<gene>
    <name evidence="2" type="ORF">Drose_15040</name>
</gene>
<proteinExistence type="predicted"/>
<dbReference type="Pfam" id="PF04738">
    <property type="entry name" value="Lant_dehydr_N"/>
    <property type="match status" value="1"/>
</dbReference>
<keyword evidence="3" id="KW-1185">Reference proteome</keyword>
<reference evidence="2" key="1">
    <citation type="submission" date="2021-04" db="EMBL/GenBank/DDBJ databases">
        <title>Biosynthetic gene clusters of Dactylosporangioum roseum.</title>
        <authorList>
            <person name="Hartkoorn R.C."/>
            <person name="Beaudoing E."/>
            <person name="Hot D."/>
            <person name="Moureu S."/>
        </authorList>
    </citation>
    <scope>NUCLEOTIDE SEQUENCE</scope>
    <source>
        <strain evidence="2">NRRL B-16295</strain>
    </source>
</reference>
<dbReference type="InterPro" id="IPR006827">
    <property type="entry name" value="Lant_deHydtase_N"/>
</dbReference>
<accession>A0ABY5ZER0</accession>
<dbReference type="Proteomes" id="UP001058271">
    <property type="component" value="Chromosome"/>
</dbReference>
<name>A0ABY5ZER0_9ACTN</name>
<dbReference type="EMBL" id="CP073721">
    <property type="protein sequence ID" value="UWZ39435.1"/>
    <property type="molecule type" value="Genomic_DNA"/>
</dbReference>
<evidence type="ECO:0000313" key="3">
    <source>
        <dbReference type="Proteomes" id="UP001058271"/>
    </source>
</evidence>